<dbReference type="EMBL" id="VSRR010000925">
    <property type="protein sequence ID" value="MPC20923.1"/>
    <property type="molecule type" value="Genomic_DNA"/>
</dbReference>
<sequence length="79" mass="9467">METWIEEMRPLMHGEGQCGERVMLSTVFGERIRLLRARQGILERIQKIARKMVPELKDPTYEERLKEMGLPTLQDRRER</sequence>
<protein>
    <submittedName>
        <fullName evidence="1">Uncharacterized protein</fullName>
    </submittedName>
</protein>
<evidence type="ECO:0000313" key="1">
    <source>
        <dbReference type="EMBL" id="MPC20923.1"/>
    </source>
</evidence>
<proteinExistence type="predicted"/>
<comment type="caution">
    <text evidence="1">The sequence shown here is derived from an EMBL/GenBank/DDBJ whole genome shotgun (WGS) entry which is preliminary data.</text>
</comment>
<reference evidence="1 2" key="1">
    <citation type="submission" date="2019-05" db="EMBL/GenBank/DDBJ databases">
        <title>Another draft genome of Portunus trituberculatus and its Hox gene families provides insights of decapod evolution.</title>
        <authorList>
            <person name="Jeong J.-H."/>
            <person name="Song I."/>
            <person name="Kim S."/>
            <person name="Choi T."/>
            <person name="Kim D."/>
            <person name="Ryu S."/>
            <person name="Kim W."/>
        </authorList>
    </citation>
    <scope>NUCLEOTIDE SEQUENCE [LARGE SCALE GENOMIC DNA]</scope>
    <source>
        <tissue evidence="1">Muscle</tissue>
    </source>
</reference>
<gene>
    <name evidence="1" type="ORF">E2C01_013887</name>
</gene>
<name>A0A5B7DIJ9_PORTR</name>
<evidence type="ECO:0000313" key="2">
    <source>
        <dbReference type="Proteomes" id="UP000324222"/>
    </source>
</evidence>
<accession>A0A5B7DIJ9</accession>
<dbReference type="AlphaFoldDB" id="A0A5B7DIJ9"/>
<organism evidence="1 2">
    <name type="scientific">Portunus trituberculatus</name>
    <name type="common">Swimming crab</name>
    <name type="synonym">Neptunus trituberculatus</name>
    <dbReference type="NCBI Taxonomy" id="210409"/>
    <lineage>
        <taxon>Eukaryota</taxon>
        <taxon>Metazoa</taxon>
        <taxon>Ecdysozoa</taxon>
        <taxon>Arthropoda</taxon>
        <taxon>Crustacea</taxon>
        <taxon>Multicrustacea</taxon>
        <taxon>Malacostraca</taxon>
        <taxon>Eumalacostraca</taxon>
        <taxon>Eucarida</taxon>
        <taxon>Decapoda</taxon>
        <taxon>Pleocyemata</taxon>
        <taxon>Brachyura</taxon>
        <taxon>Eubrachyura</taxon>
        <taxon>Portunoidea</taxon>
        <taxon>Portunidae</taxon>
        <taxon>Portuninae</taxon>
        <taxon>Portunus</taxon>
    </lineage>
</organism>
<dbReference type="Proteomes" id="UP000324222">
    <property type="component" value="Unassembled WGS sequence"/>
</dbReference>
<keyword evidence="2" id="KW-1185">Reference proteome</keyword>